<dbReference type="CDD" id="cd18773">
    <property type="entry name" value="PDC1_HK_sensor"/>
    <property type="match status" value="1"/>
</dbReference>
<dbReference type="InterPro" id="IPR000014">
    <property type="entry name" value="PAS"/>
</dbReference>
<dbReference type="Gene3D" id="3.30.450.20">
    <property type="entry name" value="PAS domain"/>
    <property type="match status" value="2"/>
</dbReference>
<dbReference type="Pfam" id="PF08447">
    <property type="entry name" value="PAS_3"/>
    <property type="match status" value="1"/>
</dbReference>
<name>A0A5B8RUD3_9BURK</name>
<dbReference type="SUPFAM" id="SSF55785">
    <property type="entry name" value="PYP-like sensor domain (PAS domain)"/>
    <property type="match status" value="1"/>
</dbReference>
<keyword evidence="2" id="KW-0597">Phosphoprotein</keyword>
<reference evidence="10 11" key="1">
    <citation type="submission" date="2019-07" db="EMBL/GenBank/DDBJ databases">
        <title>Complete genome sequence of Comamonas sp. NLF 7-7 isolated from livestock.</title>
        <authorList>
            <person name="Kim D.H."/>
            <person name="Kim J.G."/>
        </authorList>
    </citation>
    <scope>NUCLEOTIDE SEQUENCE [LARGE SCALE GENOMIC DNA]</scope>
    <source>
        <strain evidence="10 11">NLF 7-7</strain>
    </source>
</reference>
<dbReference type="InterPro" id="IPR035965">
    <property type="entry name" value="PAS-like_dom_sf"/>
</dbReference>
<sequence length="467" mass="50147">MADAGTRSLNLPAGELRWLALVWLLVGLLLAGVLWLVKGQVQEREGALLAQQARMLSSLLAQQMVTLDGMLAVLADAPEHTREEAATGSGWLLRQVQAQARLAGGIVAVLDGQGVVLAASDGALIGTRHDGEPFFEPLRRAPSAQTLYLGPPHRQGLMGDALVLSRAIVSPRAQLLGVVSAAFDLSLLKRSFAEVRMAPDAVAQLIYGEQAMLIPLGDDSAGAALDPTAQGLALMRHRALGVPASVQQVAVHGQSPELLAAVQSLGLPGVVTDRPLTLSVARSTRAIMDNWLALARALGLLYLFSTMAALGGLLWVRRRRRRRQAKRQHERQELHNLQARWNAVLHATHIGIWDWDQRTRRVYYSPAVQTMLGYGEHEFGTSWHAWASLLHPDDRGACWGACASSFASARKCSSRTCTACVARTAATSGWRCAGAWWSATTPAGRCASPGCRATSASAASWKPGWNA</sequence>
<evidence type="ECO:0000256" key="3">
    <source>
        <dbReference type="ARBA" id="ARBA00022679"/>
    </source>
</evidence>
<dbReference type="SUPFAM" id="SSF103190">
    <property type="entry name" value="Sensory domain-like"/>
    <property type="match status" value="1"/>
</dbReference>
<dbReference type="CDD" id="cd00130">
    <property type="entry name" value="PAS"/>
    <property type="match status" value="1"/>
</dbReference>
<dbReference type="InterPro" id="IPR013655">
    <property type="entry name" value="PAS_fold_3"/>
</dbReference>
<dbReference type="AlphaFoldDB" id="A0A5B8RUD3"/>
<dbReference type="OrthoDB" id="5290456at2"/>
<keyword evidence="5" id="KW-0418">Kinase</keyword>
<evidence type="ECO:0000256" key="6">
    <source>
        <dbReference type="ARBA" id="ARBA00022840"/>
    </source>
</evidence>
<keyword evidence="8" id="KW-0472">Membrane</keyword>
<evidence type="ECO:0000313" key="10">
    <source>
        <dbReference type="EMBL" id="QEA13121.1"/>
    </source>
</evidence>
<evidence type="ECO:0000256" key="5">
    <source>
        <dbReference type="ARBA" id="ARBA00022777"/>
    </source>
</evidence>
<dbReference type="GO" id="GO:0005524">
    <property type="term" value="F:ATP binding"/>
    <property type="evidence" value="ECO:0007669"/>
    <property type="project" value="UniProtKB-KW"/>
</dbReference>
<dbReference type="GO" id="GO:0000160">
    <property type="term" value="P:phosphorelay signal transduction system"/>
    <property type="evidence" value="ECO:0007669"/>
    <property type="project" value="UniProtKB-KW"/>
</dbReference>
<protein>
    <recommendedName>
        <fullName evidence="9">PAS domain-containing protein</fullName>
    </recommendedName>
</protein>
<dbReference type="GO" id="GO:0016301">
    <property type="term" value="F:kinase activity"/>
    <property type="evidence" value="ECO:0007669"/>
    <property type="project" value="UniProtKB-KW"/>
</dbReference>
<evidence type="ECO:0000313" key="11">
    <source>
        <dbReference type="Proteomes" id="UP000321199"/>
    </source>
</evidence>
<organism evidence="10 11">
    <name type="scientific">Comamonas flocculans</name>
    <dbReference type="NCBI Taxonomy" id="2597701"/>
    <lineage>
        <taxon>Bacteria</taxon>
        <taxon>Pseudomonadati</taxon>
        <taxon>Pseudomonadota</taxon>
        <taxon>Betaproteobacteria</taxon>
        <taxon>Burkholderiales</taxon>
        <taxon>Comamonadaceae</taxon>
        <taxon>Comamonas</taxon>
    </lineage>
</organism>
<comment type="subcellular location">
    <subcellularLocation>
        <location evidence="1">Membrane</location>
    </subcellularLocation>
</comment>
<gene>
    <name evidence="10" type="ORF">FOZ74_08800</name>
</gene>
<keyword evidence="4" id="KW-0547">Nucleotide-binding</keyword>
<dbReference type="EMBL" id="CP042344">
    <property type="protein sequence ID" value="QEA13121.1"/>
    <property type="molecule type" value="Genomic_DNA"/>
</dbReference>
<evidence type="ECO:0000256" key="1">
    <source>
        <dbReference type="ARBA" id="ARBA00004370"/>
    </source>
</evidence>
<dbReference type="InterPro" id="IPR029151">
    <property type="entry name" value="Sensor-like_sf"/>
</dbReference>
<dbReference type="Proteomes" id="UP000321199">
    <property type="component" value="Chromosome"/>
</dbReference>
<evidence type="ECO:0000256" key="2">
    <source>
        <dbReference type="ARBA" id="ARBA00022553"/>
    </source>
</evidence>
<feature type="domain" description="PAS" evidence="9">
    <location>
        <begin position="337"/>
        <end position="395"/>
    </location>
</feature>
<dbReference type="PROSITE" id="PS50112">
    <property type="entry name" value="PAS"/>
    <property type="match status" value="1"/>
</dbReference>
<evidence type="ECO:0000256" key="8">
    <source>
        <dbReference type="SAM" id="Phobius"/>
    </source>
</evidence>
<keyword evidence="7" id="KW-0902">Two-component regulatory system</keyword>
<evidence type="ECO:0000259" key="9">
    <source>
        <dbReference type="PROSITE" id="PS50112"/>
    </source>
</evidence>
<dbReference type="SMART" id="SM00091">
    <property type="entry name" value="PAS"/>
    <property type="match status" value="1"/>
</dbReference>
<keyword evidence="3" id="KW-0808">Transferase</keyword>
<keyword evidence="8" id="KW-0812">Transmembrane</keyword>
<accession>A0A5B8RUD3</accession>
<feature type="transmembrane region" description="Helical" evidence="8">
    <location>
        <begin position="16"/>
        <end position="37"/>
    </location>
</feature>
<dbReference type="GO" id="GO:0016020">
    <property type="term" value="C:membrane"/>
    <property type="evidence" value="ECO:0007669"/>
    <property type="project" value="UniProtKB-SubCell"/>
</dbReference>
<keyword evidence="8" id="KW-1133">Transmembrane helix</keyword>
<feature type="transmembrane region" description="Helical" evidence="8">
    <location>
        <begin position="291"/>
        <end position="316"/>
    </location>
</feature>
<evidence type="ECO:0000256" key="4">
    <source>
        <dbReference type="ARBA" id="ARBA00022741"/>
    </source>
</evidence>
<evidence type="ECO:0000256" key="7">
    <source>
        <dbReference type="ARBA" id="ARBA00023012"/>
    </source>
</evidence>
<keyword evidence="6" id="KW-0067">ATP-binding</keyword>
<proteinExistence type="predicted"/>
<keyword evidence="11" id="KW-1185">Reference proteome</keyword>
<dbReference type="KEGG" id="cof:FOZ74_08800"/>